<organism evidence="1 2">
    <name type="scientific">Lysinibacillus odysseyi 34hs-1 = NBRC 100172</name>
    <dbReference type="NCBI Taxonomy" id="1220589"/>
    <lineage>
        <taxon>Bacteria</taxon>
        <taxon>Bacillati</taxon>
        <taxon>Bacillota</taxon>
        <taxon>Bacilli</taxon>
        <taxon>Bacillales</taxon>
        <taxon>Bacillaceae</taxon>
        <taxon>Lysinibacillus</taxon>
    </lineage>
</organism>
<dbReference type="Proteomes" id="UP000030437">
    <property type="component" value="Unassembled WGS sequence"/>
</dbReference>
<reference evidence="1 2" key="1">
    <citation type="submission" date="2014-02" db="EMBL/GenBank/DDBJ databases">
        <title>Draft genome sequence of Lysinibacillus odysseyi NBRC 100172.</title>
        <authorList>
            <person name="Zhang F."/>
            <person name="Wang G."/>
            <person name="Zhang L."/>
        </authorList>
    </citation>
    <scope>NUCLEOTIDE SEQUENCE [LARGE SCALE GENOMIC DNA]</scope>
    <source>
        <strain evidence="1 2">NBRC 100172</strain>
    </source>
</reference>
<evidence type="ECO:0000313" key="1">
    <source>
        <dbReference type="EMBL" id="KGR89035.1"/>
    </source>
</evidence>
<dbReference type="RefSeq" id="WP_036150236.1">
    <property type="nucleotide sequence ID" value="NZ_AVCX01000030.1"/>
</dbReference>
<dbReference type="AlphaFoldDB" id="A0A0A3IZZ1"/>
<protein>
    <submittedName>
        <fullName evidence="1">Uncharacterized protein</fullName>
    </submittedName>
</protein>
<proteinExistence type="predicted"/>
<keyword evidence="2" id="KW-1185">Reference proteome</keyword>
<accession>A0A0A3IZZ1</accession>
<dbReference type="STRING" id="1220589.CD32_00765"/>
<evidence type="ECO:0000313" key="2">
    <source>
        <dbReference type="Proteomes" id="UP000030437"/>
    </source>
</evidence>
<gene>
    <name evidence="1" type="ORF">CD32_00765</name>
</gene>
<dbReference type="OrthoDB" id="2974651at2"/>
<comment type="caution">
    <text evidence="1">The sequence shown here is derived from an EMBL/GenBank/DDBJ whole genome shotgun (WGS) entry which is preliminary data.</text>
</comment>
<name>A0A0A3IZZ1_9BACI</name>
<sequence>MKLHSIDIDSSKMARKLRAIAKHAKQLARELEAIENEWQCDCGCTRYVDESLINSGTDEVICAKRICNDCGEAYVIPDEPTVSDA</sequence>
<dbReference type="EMBL" id="JPVP01000033">
    <property type="protein sequence ID" value="KGR89035.1"/>
    <property type="molecule type" value="Genomic_DNA"/>
</dbReference>